<gene>
    <name evidence="3" type="ORF">FSB_LOCUS42584</name>
</gene>
<keyword evidence="1" id="KW-0175">Coiled coil</keyword>
<protein>
    <recommendedName>
        <fullName evidence="4">Integrase catalytic domain-containing protein</fullName>
    </recommendedName>
</protein>
<dbReference type="AlphaFoldDB" id="A0A2N9HR15"/>
<dbReference type="PANTHER" id="PTHR47266">
    <property type="entry name" value="ENDONUCLEASE-RELATED"/>
    <property type="match status" value="1"/>
</dbReference>
<dbReference type="InterPro" id="IPR052160">
    <property type="entry name" value="Gypsy_RT_Integrase-like"/>
</dbReference>
<dbReference type="Gene3D" id="3.30.420.10">
    <property type="entry name" value="Ribonuclease H-like superfamily/Ribonuclease H"/>
    <property type="match status" value="1"/>
</dbReference>
<name>A0A2N9HR15_FAGSY</name>
<dbReference type="EMBL" id="OIVN01003979">
    <property type="protein sequence ID" value="SPD14702.1"/>
    <property type="molecule type" value="Genomic_DNA"/>
</dbReference>
<accession>A0A2N9HR15</accession>
<dbReference type="SUPFAM" id="SSF53098">
    <property type="entry name" value="Ribonuclease H-like"/>
    <property type="match status" value="1"/>
</dbReference>
<dbReference type="InterPro" id="IPR012337">
    <property type="entry name" value="RNaseH-like_sf"/>
</dbReference>
<evidence type="ECO:0000256" key="1">
    <source>
        <dbReference type="SAM" id="Coils"/>
    </source>
</evidence>
<feature type="compositionally biased region" description="Gly residues" evidence="2">
    <location>
        <begin position="34"/>
        <end position="52"/>
    </location>
</feature>
<evidence type="ECO:0000313" key="3">
    <source>
        <dbReference type="EMBL" id="SPD14702.1"/>
    </source>
</evidence>
<dbReference type="GO" id="GO:0003676">
    <property type="term" value="F:nucleic acid binding"/>
    <property type="evidence" value="ECO:0007669"/>
    <property type="project" value="InterPro"/>
</dbReference>
<feature type="region of interest" description="Disordered" evidence="2">
    <location>
        <begin position="1"/>
        <end position="54"/>
    </location>
</feature>
<feature type="compositionally biased region" description="Basic and acidic residues" evidence="2">
    <location>
        <begin position="17"/>
        <end position="29"/>
    </location>
</feature>
<reference evidence="3" key="1">
    <citation type="submission" date="2018-02" db="EMBL/GenBank/DDBJ databases">
        <authorList>
            <person name="Cohen D.B."/>
            <person name="Kent A.D."/>
        </authorList>
    </citation>
    <scope>NUCLEOTIDE SEQUENCE</scope>
</reference>
<proteinExistence type="predicted"/>
<evidence type="ECO:0008006" key="4">
    <source>
        <dbReference type="Google" id="ProtNLM"/>
    </source>
</evidence>
<sequence length="668" mass="74818">MPPKKSTRQNSVVNSHVETESHGHSHTMGETRAPGGGHIPGGENPFGGGHVLGGEDVPVGGPQQMALMFEMIKGMQQAQVELVDPYPEKYDTPTFAFFDGRKESVMEHISKFLDFMGPFAAHALSKQLIGEDLVKYIHRFRDVSLDCHVKYQEGELVEVCIDNMLPEFRTFLENLDISRFAPLLQKARKTAVFQLNPMLRRVKNKKGPTQALIVSTAATASGTKQKNRMKEGTHYNSGEVPGATCFTVESTCQPCLLGNQPNAITFHQMKDMEVQYPITIDAHFICLPVVKDVANLRELLEQKKKRKEREVECGQKSTAMCARPTYLDGCALFIAYEGCVGPDCPHCKRVPIPEEGGLQPLCHLTQQTGNSEEDMVNQAESTAVKTKKSTTAEPKMICQRRTRDYLEVSWQDACKPPRGSKGKAAIEVHEKVLWRFSDEVSLLPQTSNGLDYFWPNMSAEEAIVYKNMATPWPFHTWGLDLIGPINPPSGGYIWILVATEYFSKWVEAVPLCKATGAAMANFIHEHIITRSSTTDPRLITPKAMDKRRQLISMLLRILSKMVFDYGKGWKALTWQTHYGHIVAQPRRSKGSRLRKFGRSKRTWPKFKVVYETTIRSLPCAYRKTLANQNFCQGPDGPKNGGPCEKSGYYKLAKVDGTALWQTPSMGNG</sequence>
<organism evidence="3">
    <name type="scientific">Fagus sylvatica</name>
    <name type="common">Beechnut</name>
    <dbReference type="NCBI Taxonomy" id="28930"/>
    <lineage>
        <taxon>Eukaryota</taxon>
        <taxon>Viridiplantae</taxon>
        <taxon>Streptophyta</taxon>
        <taxon>Embryophyta</taxon>
        <taxon>Tracheophyta</taxon>
        <taxon>Spermatophyta</taxon>
        <taxon>Magnoliopsida</taxon>
        <taxon>eudicotyledons</taxon>
        <taxon>Gunneridae</taxon>
        <taxon>Pentapetalae</taxon>
        <taxon>rosids</taxon>
        <taxon>fabids</taxon>
        <taxon>Fagales</taxon>
        <taxon>Fagaceae</taxon>
        <taxon>Fagus</taxon>
    </lineage>
</organism>
<evidence type="ECO:0000256" key="2">
    <source>
        <dbReference type="SAM" id="MobiDB-lite"/>
    </source>
</evidence>
<dbReference type="InterPro" id="IPR036397">
    <property type="entry name" value="RNaseH_sf"/>
</dbReference>
<feature type="coiled-coil region" evidence="1">
    <location>
        <begin position="290"/>
        <end position="317"/>
    </location>
</feature>